<dbReference type="SUPFAM" id="SSF52172">
    <property type="entry name" value="CheY-like"/>
    <property type="match status" value="1"/>
</dbReference>
<protein>
    <submittedName>
        <fullName evidence="7">Trypsin-like peptidase domain-containing protein</fullName>
    </submittedName>
</protein>
<keyword evidence="5" id="KW-0472">Membrane</keyword>
<dbReference type="RefSeq" id="WP_186743518.1">
    <property type="nucleotide sequence ID" value="NZ_CP060394.1"/>
</dbReference>
<keyword evidence="5" id="KW-0812">Transmembrane</keyword>
<evidence type="ECO:0000313" key="7">
    <source>
        <dbReference type="EMBL" id="QNI32564.1"/>
    </source>
</evidence>
<dbReference type="InterPro" id="IPR043504">
    <property type="entry name" value="Peptidase_S1_PA_chymotrypsin"/>
</dbReference>
<dbReference type="SUPFAM" id="SSF50494">
    <property type="entry name" value="Trypsin-like serine proteases"/>
    <property type="match status" value="1"/>
</dbReference>
<evidence type="ECO:0000313" key="8">
    <source>
        <dbReference type="Proteomes" id="UP000515312"/>
    </source>
</evidence>
<dbReference type="KEGG" id="adin:H7849_00600"/>
<dbReference type="PROSITE" id="PS50110">
    <property type="entry name" value="RESPONSE_REGULATORY"/>
    <property type="match status" value="1"/>
</dbReference>
<sequence length="527" mass="56552">MNDQNAKLLVVESDDLLREALAATLRDSGYEVSTDYSGGMKAVLAFEPDLVILGADPPQLDCCDLLSEIKGSKHTRNVRVVMLVHGSSAERTRGLDLGADDALSLPLDPPEFLSRIRSQLKSKQVADELGERLRLTEEHENTNRQVVTAVNEERRTLLLGAVAIVAVLIIVGLVSFSFYRRGHAENVRVYAAITRLQTGALSQQSLMQRSLQSLGNETARTTSSQPEDNVALKDQVSAVEGRLQKLETEGKAAHTIIEADEPSVCLIHVALAFRDHDTGLKLHYAALTSTGEPETDKSNNPLVSLTGIGPEVHLDVFGTGFLASDDGQILTNHHVAEPWWQNDEIKEMLDQGLDPEIAEMTAYFPSVTHGISITTKKISSDADVALVKGNVSGLGIRHIALADGRDSAVGGSPVLLLGYPTGVDAILARTGAATLQAIAASSKGDPKEVMEELAHRHLIKPVATQGHIGDVLPDKIIYDAQTTHGGSGGPLFNDQGQVIGINFAMVRDFGGSNFAIPARFAESLLKP</sequence>
<comment type="caution">
    <text evidence="4">Lacks conserved residue(s) required for the propagation of feature annotation.</text>
</comment>
<organism evidence="7 8">
    <name type="scientific">Alloacidobacterium dinghuense</name>
    <dbReference type="NCBI Taxonomy" id="2763107"/>
    <lineage>
        <taxon>Bacteria</taxon>
        <taxon>Pseudomonadati</taxon>
        <taxon>Acidobacteriota</taxon>
        <taxon>Terriglobia</taxon>
        <taxon>Terriglobales</taxon>
        <taxon>Acidobacteriaceae</taxon>
        <taxon>Alloacidobacterium</taxon>
    </lineage>
</organism>
<dbReference type="InterPro" id="IPR051201">
    <property type="entry name" value="Chloro_Bact_Ser_Proteases"/>
</dbReference>
<dbReference type="EMBL" id="CP060394">
    <property type="protein sequence ID" value="QNI32564.1"/>
    <property type="molecule type" value="Genomic_DNA"/>
</dbReference>
<evidence type="ECO:0000259" key="6">
    <source>
        <dbReference type="PROSITE" id="PS50110"/>
    </source>
</evidence>
<dbReference type="Proteomes" id="UP000515312">
    <property type="component" value="Chromosome"/>
</dbReference>
<dbReference type="InterPro" id="IPR001940">
    <property type="entry name" value="Peptidase_S1C"/>
</dbReference>
<dbReference type="GO" id="GO:0000160">
    <property type="term" value="P:phosphorelay signal transduction system"/>
    <property type="evidence" value="ECO:0007669"/>
    <property type="project" value="InterPro"/>
</dbReference>
<gene>
    <name evidence="7" type="ORF">H7849_00600</name>
</gene>
<accession>A0A7G8BJ44</accession>
<dbReference type="Gene3D" id="3.40.50.2300">
    <property type="match status" value="1"/>
</dbReference>
<evidence type="ECO:0000256" key="4">
    <source>
        <dbReference type="PROSITE-ProRule" id="PRU00169"/>
    </source>
</evidence>
<comment type="similarity">
    <text evidence="1">Belongs to the peptidase S1C family.</text>
</comment>
<dbReference type="InterPro" id="IPR001789">
    <property type="entry name" value="Sig_transdc_resp-reg_receiver"/>
</dbReference>
<name>A0A7G8BJ44_9BACT</name>
<dbReference type="PANTHER" id="PTHR43343:SF3">
    <property type="entry name" value="PROTEASE DO-LIKE 8, CHLOROPLASTIC"/>
    <property type="match status" value="1"/>
</dbReference>
<dbReference type="GO" id="GO:0006508">
    <property type="term" value="P:proteolysis"/>
    <property type="evidence" value="ECO:0007669"/>
    <property type="project" value="UniProtKB-KW"/>
</dbReference>
<evidence type="ECO:0000256" key="3">
    <source>
        <dbReference type="ARBA" id="ARBA00022801"/>
    </source>
</evidence>
<dbReference type="PRINTS" id="PR00834">
    <property type="entry name" value="PROTEASES2C"/>
</dbReference>
<keyword evidence="5" id="KW-1133">Transmembrane helix</keyword>
<dbReference type="InterPro" id="IPR011006">
    <property type="entry name" value="CheY-like_superfamily"/>
</dbReference>
<dbReference type="Gene3D" id="2.40.10.10">
    <property type="entry name" value="Trypsin-like serine proteases"/>
    <property type="match status" value="2"/>
</dbReference>
<keyword evidence="8" id="KW-1185">Reference proteome</keyword>
<dbReference type="GO" id="GO:0004252">
    <property type="term" value="F:serine-type endopeptidase activity"/>
    <property type="evidence" value="ECO:0007669"/>
    <property type="project" value="InterPro"/>
</dbReference>
<dbReference type="InterPro" id="IPR009003">
    <property type="entry name" value="Peptidase_S1_PA"/>
</dbReference>
<dbReference type="AlphaFoldDB" id="A0A7G8BJ44"/>
<feature type="domain" description="Response regulatory" evidence="6">
    <location>
        <begin position="7"/>
        <end position="120"/>
    </location>
</feature>
<proteinExistence type="inferred from homology"/>
<evidence type="ECO:0000256" key="1">
    <source>
        <dbReference type="ARBA" id="ARBA00010541"/>
    </source>
</evidence>
<reference evidence="7 8" key="1">
    <citation type="submission" date="2020-08" db="EMBL/GenBank/DDBJ databases">
        <title>Edaphobacter telluris sp. nov. and Acidobacterium dinghuensis sp. nov., two acidobacteria isolated from forest soil.</title>
        <authorList>
            <person name="Fu J."/>
            <person name="Qiu L."/>
        </authorList>
    </citation>
    <scope>NUCLEOTIDE SEQUENCE [LARGE SCALE GENOMIC DNA]</scope>
    <source>
        <strain evidence="7">4Y35</strain>
    </source>
</reference>
<keyword evidence="2" id="KW-0645">Protease</keyword>
<keyword evidence="3" id="KW-0378">Hydrolase</keyword>
<evidence type="ECO:0000256" key="2">
    <source>
        <dbReference type="ARBA" id="ARBA00022670"/>
    </source>
</evidence>
<evidence type="ECO:0000256" key="5">
    <source>
        <dbReference type="SAM" id="Phobius"/>
    </source>
</evidence>
<dbReference type="Pfam" id="PF13365">
    <property type="entry name" value="Trypsin_2"/>
    <property type="match status" value="1"/>
</dbReference>
<feature type="transmembrane region" description="Helical" evidence="5">
    <location>
        <begin position="157"/>
        <end position="179"/>
    </location>
</feature>
<dbReference type="PANTHER" id="PTHR43343">
    <property type="entry name" value="PEPTIDASE S12"/>
    <property type="match status" value="1"/>
</dbReference>
<dbReference type="SMART" id="SM00448">
    <property type="entry name" value="REC"/>
    <property type="match status" value="1"/>
</dbReference>
<dbReference type="Pfam" id="PF00072">
    <property type="entry name" value="Response_reg"/>
    <property type="match status" value="1"/>
</dbReference>